<feature type="region of interest" description="Disordered" evidence="1">
    <location>
        <begin position="146"/>
        <end position="186"/>
    </location>
</feature>
<dbReference type="Proteomes" id="UP000566819">
    <property type="component" value="Unassembled WGS sequence"/>
</dbReference>
<organism evidence="2 3">
    <name type="scientific">Cudoniella acicularis</name>
    <dbReference type="NCBI Taxonomy" id="354080"/>
    <lineage>
        <taxon>Eukaryota</taxon>
        <taxon>Fungi</taxon>
        <taxon>Dikarya</taxon>
        <taxon>Ascomycota</taxon>
        <taxon>Pezizomycotina</taxon>
        <taxon>Leotiomycetes</taxon>
        <taxon>Helotiales</taxon>
        <taxon>Tricladiaceae</taxon>
        <taxon>Cudoniella</taxon>
    </lineage>
</organism>
<dbReference type="OrthoDB" id="3559279at2759"/>
<keyword evidence="3" id="KW-1185">Reference proteome</keyword>
<reference evidence="2 3" key="1">
    <citation type="submission" date="2020-03" db="EMBL/GenBank/DDBJ databases">
        <title>Draft Genome Sequence of Cudoniella acicularis.</title>
        <authorList>
            <person name="Buettner E."/>
            <person name="Kellner H."/>
        </authorList>
    </citation>
    <scope>NUCLEOTIDE SEQUENCE [LARGE SCALE GENOMIC DNA]</scope>
    <source>
        <strain evidence="2 3">DSM 108380</strain>
    </source>
</reference>
<name>A0A8H4RHB1_9HELO</name>
<evidence type="ECO:0000256" key="1">
    <source>
        <dbReference type="SAM" id="MobiDB-lite"/>
    </source>
</evidence>
<dbReference type="AlphaFoldDB" id="A0A8H4RHB1"/>
<gene>
    <name evidence="2" type="ORF">G7Y89_g9216</name>
</gene>
<feature type="compositionally biased region" description="Basic and acidic residues" evidence="1">
    <location>
        <begin position="148"/>
        <end position="158"/>
    </location>
</feature>
<sequence length="362" mass="41550">MGHRFQSNIIYNADHPIDYWKAQLAFRGWSPRGSKLGALKDRLKAANTTEMDPLVLAVKKTMRNEWRKQNKWVNRVVDRRMAISDPERFLRDTFYNDRGQGEGGPPVVLKNLGAGQRQKLHAAADYLFHEASISGYLLNLQNLKRKRDGTSDGEKGKGEDEEEEEEEVQDKDSVKTEEGKSDDEWDITGEWELECPSMVNCFGQCSPYAMTIFKEDRRARRELCGRFDFGEFQGIFRFSTQTGSDVHRHKRHDCDIDEFLLDADGMPSAENPTRYYRWRGKSNGEDVIKLGSDSCLYKMIFSNGGKSVKGTWGTHNSDPGNVKFQGVKAGDLGPYTMFNIQDKWDGLNQAAHDKANRNRWRR</sequence>
<feature type="compositionally biased region" description="Basic and acidic residues" evidence="1">
    <location>
        <begin position="170"/>
        <end position="179"/>
    </location>
</feature>
<feature type="compositionally biased region" description="Acidic residues" evidence="1">
    <location>
        <begin position="159"/>
        <end position="169"/>
    </location>
</feature>
<dbReference type="EMBL" id="JAAMPI010000742">
    <property type="protein sequence ID" value="KAF4628938.1"/>
    <property type="molecule type" value="Genomic_DNA"/>
</dbReference>
<evidence type="ECO:0000313" key="3">
    <source>
        <dbReference type="Proteomes" id="UP000566819"/>
    </source>
</evidence>
<evidence type="ECO:0000313" key="2">
    <source>
        <dbReference type="EMBL" id="KAF4628938.1"/>
    </source>
</evidence>
<comment type="caution">
    <text evidence="2">The sequence shown here is derived from an EMBL/GenBank/DDBJ whole genome shotgun (WGS) entry which is preliminary data.</text>
</comment>
<proteinExistence type="predicted"/>
<protein>
    <submittedName>
        <fullName evidence="2">Uncharacterized protein</fullName>
    </submittedName>
</protein>
<accession>A0A8H4RHB1</accession>